<proteinExistence type="predicted"/>
<name>A0ABV0QFH3_9TELE</name>
<dbReference type="Proteomes" id="UP001434883">
    <property type="component" value="Unassembled WGS sequence"/>
</dbReference>
<feature type="region of interest" description="Disordered" evidence="1">
    <location>
        <begin position="30"/>
        <end position="155"/>
    </location>
</feature>
<evidence type="ECO:0000256" key="1">
    <source>
        <dbReference type="SAM" id="MobiDB-lite"/>
    </source>
</evidence>
<accession>A0ABV0QFH3</accession>
<keyword evidence="3" id="KW-1185">Reference proteome</keyword>
<evidence type="ECO:0000313" key="2">
    <source>
        <dbReference type="EMBL" id="MEQ2194166.1"/>
    </source>
</evidence>
<sequence length="155" mass="16512">LESQMTADIQAILQLLQRQTAFGPPAYCTVTSSPEYPSPTIRVQPVSAIQTDLSLDPAPPQPQGPDSKSSPMKSKESSPVVLRTQTLPDGNFAGPVGNPNTEQRHMTNDSDSAKPLHQQPLRFPSGRQASLPDVPNSSGMLGLHRPVSDPGLPGQ</sequence>
<organism evidence="2 3">
    <name type="scientific">Xenoophorus captivus</name>
    <dbReference type="NCBI Taxonomy" id="1517983"/>
    <lineage>
        <taxon>Eukaryota</taxon>
        <taxon>Metazoa</taxon>
        <taxon>Chordata</taxon>
        <taxon>Craniata</taxon>
        <taxon>Vertebrata</taxon>
        <taxon>Euteleostomi</taxon>
        <taxon>Actinopterygii</taxon>
        <taxon>Neopterygii</taxon>
        <taxon>Teleostei</taxon>
        <taxon>Neoteleostei</taxon>
        <taxon>Acanthomorphata</taxon>
        <taxon>Ovalentaria</taxon>
        <taxon>Atherinomorphae</taxon>
        <taxon>Cyprinodontiformes</taxon>
        <taxon>Goodeidae</taxon>
        <taxon>Xenoophorus</taxon>
    </lineage>
</organism>
<protein>
    <submittedName>
        <fullName evidence="2">Uncharacterized protein</fullName>
    </submittedName>
</protein>
<dbReference type="EMBL" id="JAHRIN010008988">
    <property type="protein sequence ID" value="MEQ2194166.1"/>
    <property type="molecule type" value="Genomic_DNA"/>
</dbReference>
<feature type="non-terminal residue" evidence="2">
    <location>
        <position position="1"/>
    </location>
</feature>
<feature type="compositionally biased region" description="Basic and acidic residues" evidence="1">
    <location>
        <begin position="102"/>
        <end position="114"/>
    </location>
</feature>
<comment type="caution">
    <text evidence="2">The sequence shown here is derived from an EMBL/GenBank/DDBJ whole genome shotgun (WGS) entry which is preliminary data.</text>
</comment>
<reference evidence="2 3" key="1">
    <citation type="submission" date="2021-06" db="EMBL/GenBank/DDBJ databases">
        <authorList>
            <person name="Palmer J.M."/>
        </authorList>
    </citation>
    <scope>NUCLEOTIDE SEQUENCE [LARGE SCALE GENOMIC DNA]</scope>
    <source>
        <strain evidence="2 3">XC_2019</strain>
        <tissue evidence="2">Muscle</tissue>
    </source>
</reference>
<gene>
    <name evidence="2" type="ORF">XENOCAPTIV_024763</name>
</gene>
<evidence type="ECO:0000313" key="3">
    <source>
        <dbReference type="Proteomes" id="UP001434883"/>
    </source>
</evidence>